<reference evidence="10" key="1">
    <citation type="submission" date="2024-06" db="EMBL/GenBank/DDBJ databases">
        <title>Multi-omics analyses provide insights into the biosynthesis of the anticancer antibiotic pleurotin in Hohenbuehelia grisea.</title>
        <authorList>
            <person name="Weaver J.A."/>
            <person name="Alberti F."/>
        </authorList>
    </citation>
    <scope>NUCLEOTIDE SEQUENCE [LARGE SCALE GENOMIC DNA]</scope>
    <source>
        <strain evidence="10">T-177</strain>
    </source>
</reference>
<feature type="compositionally biased region" description="Polar residues" evidence="6">
    <location>
        <begin position="27"/>
        <end position="37"/>
    </location>
</feature>
<evidence type="ECO:0000256" key="4">
    <source>
        <dbReference type="ARBA" id="ARBA00023242"/>
    </source>
</evidence>
<evidence type="ECO:0000256" key="2">
    <source>
        <dbReference type="ARBA" id="ARBA00022664"/>
    </source>
</evidence>
<feature type="domain" description="Pre-mRNA-splicing factor 3" evidence="8">
    <location>
        <begin position="160"/>
        <end position="379"/>
    </location>
</feature>
<dbReference type="InterPro" id="IPR010541">
    <property type="entry name" value="Prp3_C"/>
</dbReference>
<gene>
    <name evidence="9" type="ORF">HGRIS_000412</name>
</gene>
<proteinExistence type="predicted"/>
<keyword evidence="10" id="KW-1185">Reference proteome</keyword>
<evidence type="ECO:0008006" key="11">
    <source>
        <dbReference type="Google" id="ProtNLM"/>
    </source>
</evidence>
<feature type="region of interest" description="Disordered" evidence="6">
    <location>
        <begin position="471"/>
        <end position="503"/>
    </location>
</feature>
<feature type="region of interest" description="Disordered" evidence="6">
    <location>
        <begin position="1"/>
        <end position="107"/>
    </location>
</feature>
<dbReference type="CDD" id="cd24162">
    <property type="entry name" value="Prp3_C"/>
    <property type="match status" value="1"/>
</dbReference>
<dbReference type="PANTHER" id="PTHR14212">
    <property type="entry name" value="U4/U6-ASSOCIATED RNA SPLICING FACTOR-RELATED"/>
    <property type="match status" value="1"/>
</dbReference>
<keyword evidence="5" id="KW-0175">Coiled coil</keyword>
<dbReference type="InterPro" id="IPR013881">
    <property type="entry name" value="Pre-mRNA_splic_Prp3_dom"/>
</dbReference>
<organism evidence="9 10">
    <name type="scientific">Hohenbuehelia grisea</name>
    <dbReference type="NCBI Taxonomy" id="104357"/>
    <lineage>
        <taxon>Eukaryota</taxon>
        <taxon>Fungi</taxon>
        <taxon>Dikarya</taxon>
        <taxon>Basidiomycota</taxon>
        <taxon>Agaricomycotina</taxon>
        <taxon>Agaricomycetes</taxon>
        <taxon>Agaricomycetidae</taxon>
        <taxon>Agaricales</taxon>
        <taxon>Pleurotineae</taxon>
        <taxon>Pleurotaceae</taxon>
        <taxon>Hohenbuehelia</taxon>
    </lineage>
</organism>
<dbReference type="EMBL" id="JASNQZ010000004">
    <property type="protein sequence ID" value="KAL0958259.1"/>
    <property type="molecule type" value="Genomic_DNA"/>
</dbReference>
<protein>
    <recommendedName>
        <fullName evidence="11">PRP3-domain-containing protein</fullName>
    </recommendedName>
</protein>
<dbReference type="Pfam" id="PF06544">
    <property type="entry name" value="Prp3_C"/>
    <property type="match status" value="1"/>
</dbReference>
<dbReference type="PANTHER" id="PTHR14212:SF0">
    <property type="entry name" value="U4_U6 SMALL NUCLEAR RIBONUCLEOPROTEIN PRP3"/>
    <property type="match status" value="1"/>
</dbReference>
<comment type="subcellular location">
    <subcellularLocation>
        <location evidence="1">Nucleus</location>
    </subcellularLocation>
</comment>
<feature type="compositionally biased region" description="Low complexity" evidence="6">
    <location>
        <begin position="38"/>
        <end position="50"/>
    </location>
</feature>
<dbReference type="InterPro" id="IPR027104">
    <property type="entry name" value="Prp3"/>
</dbReference>
<feature type="domain" description="Small nuclear ribonucleoprotein Prp3 C-terminal" evidence="7">
    <location>
        <begin position="402"/>
        <end position="552"/>
    </location>
</feature>
<feature type="compositionally biased region" description="Basic and acidic residues" evidence="6">
    <location>
        <begin position="55"/>
        <end position="68"/>
    </location>
</feature>
<accession>A0ABR3JR46</accession>
<dbReference type="Pfam" id="PF08572">
    <property type="entry name" value="PRP3"/>
    <property type="match status" value="1"/>
</dbReference>
<comment type="caution">
    <text evidence="9">The sequence shown here is derived from an EMBL/GenBank/DDBJ whole genome shotgun (WGS) entry which is preliminary data.</text>
</comment>
<sequence length="563" mass="62740">MKGGSVSSAAKSAVAAIPPKPVAVASGPSSLTTSKAATPSGTSTPGTPTPLATDDIARRVAEAKRRVAEAQSKLAVKDNPYMSLPQTKKNKPAEPAQQGAGLKMAAHPLLLDQTPAAPQSKKDRYKPMQPKFASIKANVRNAPTPPPPPPVIATPEVSANPYATSSAKDTGFEGAPKERSGRNFRFNPKGKYVQIGNQMRQEQQLEALKQRIAASARKAGLDSEFETLEKNIRRPPPPDAEWWDASLLPNKTYEDISLGMSSLNIHSDDSPITIYIQHPIPIPAPGDKNKAALKPLMLTKKEQKKLRKQRRAAELQDKRDRIRMGLIPPDAPKVRLSNLMKVLTSDAVQDPTKVEARVRREVAMRKHQHEKMNSERKLTDEQRREKIENKKLEEEKKGIYAAVFKVKNLSDPAHRFKVRKNAEQMNLTGVCIFNPGFNMVYVEGAFKFIRNYKRLMTHRIAWTERARPRGAEEVEIASGASDDEDEEKGKGKAPAYESEEGAVSLEDNKCWLVWEGEIRERYFNNFKPKSCPTDSTAKEALGDKLKGYWDQAKNWKPDEEELF</sequence>
<feature type="coiled-coil region" evidence="5">
    <location>
        <begin position="364"/>
        <end position="395"/>
    </location>
</feature>
<dbReference type="Proteomes" id="UP001556367">
    <property type="component" value="Unassembled WGS sequence"/>
</dbReference>
<evidence type="ECO:0000256" key="1">
    <source>
        <dbReference type="ARBA" id="ARBA00004123"/>
    </source>
</evidence>
<name>A0ABR3JR46_9AGAR</name>
<evidence type="ECO:0000256" key="6">
    <source>
        <dbReference type="SAM" id="MobiDB-lite"/>
    </source>
</evidence>
<evidence type="ECO:0000256" key="5">
    <source>
        <dbReference type="SAM" id="Coils"/>
    </source>
</evidence>
<evidence type="ECO:0000259" key="7">
    <source>
        <dbReference type="Pfam" id="PF06544"/>
    </source>
</evidence>
<evidence type="ECO:0000313" key="9">
    <source>
        <dbReference type="EMBL" id="KAL0958259.1"/>
    </source>
</evidence>
<evidence type="ECO:0000259" key="8">
    <source>
        <dbReference type="Pfam" id="PF08572"/>
    </source>
</evidence>
<evidence type="ECO:0000256" key="3">
    <source>
        <dbReference type="ARBA" id="ARBA00023187"/>
    </source>
</evidence>
<evidence type="ECO:0000313" key="10">
    <source>
        <dbReference type="Proteomes" id="UP001556367"/>
    </source>
</evidence>
<keyword evidence="4" id="KW-0539">Nucleus</keyword>
<feature type="compositionally biased region" description="Low complexity" evidence="6">
    <location>
        <begin position="1"/>
        <end position="26"/>
    </location>
</feature>
<keyword evidence="2" id="KW-0507">mRNA processing</keyword>
<feature type="region of interest" description="Disordered" evidence="6">
    <location>
        <begin position="163"/>
        <end position="188"/>
    </location>
</feature>
<keyword evidence="3" id="KW-0508">mRNA splicing</keyword>